<sequence>MILDNHIEKTEDSLQMLDQSLPQASADSFVYGLQQRKWTDWDILQFKLNIRNSHNFAMMENMRLRKWGVSFNEEYATDHNTYFTTAERTMNRIHCTLSGIRRAVTKLCYSSRKQLPTDTKTPSVFERSPLLNGTYSPDLFGLDSYGQNVQELYKELVAYLKTAEENIALCIEVINRENDIRQNPGECMELHDKCYDITFQHSKRIIDRLKDSNANIDNDIMNGIMTAENAQETIVELFHMLNVDQWTDYVICRATVEAKATGLSTTELRLWGRENKAQVMKVRKLLAHIDALEIDKIKRRNALSGYFVMRLMYWCNIKDNSMHSLLLDYITSNYKGQIVKMGAIKAEKHKLAHIDNSENKAQQTDFNQKIENFLASF</sequence>
<gene>
    <name evidence="1" type="ORF">E7101_01095</name>
</gene>
<name>A0A9D5S6A3_XYLRU</name>
<dbReference type="Proteomes" id="UP000806522">
    <property type="component" value="Unassembled WGS sequence"/>
</dbReference>
<organism evidence="1 2">
    <name type="scientific">Xylanibacter ruminicola</name>
    <name type="common">Prevotella ruminicola</name>
    <dbReference type="NCBI Taxonomy" id="839"/>
    <lineage>
        <taxon>Bacteria</taxon>
        <taxon>Pseudomonadati</taxon>
        <taxon>Bacteroidota</taxon>
        <taxon>Bacteroidia</taxon>
        <taxon>Bacteroidales</taxon>
        <taxon>Prevotellaceae</taxon>
        <taxon>Xylanibacter</taxon>
    </lineage>
</organism>
<evidence type="ECO:0000313" key="2">
    <source>
        <dbReference type="Proteomes" id="UP000806522"/>
    </source>
</evidence>
<accession>A0A9D5S6A3</accession>
<reference evidence="1" key="1">
    <citation type="submission" date="2019-04" db="EMBL/GenBank/DDBJ databases">
        <title>Evolution of Biomass-Degrading Anaerobic Consortia Revealed by Metagenomics.</title>
        <authorList>
            <person name="Peng X."/>
        </authorList>
    </citation>
    <scope>NUCLEOTIDE SEQUENCE</scope>
    <source>
        <strain evidence="1">SIG140</strain>
    </source>
</reference>
<dbReference type="EMBL" id="SUYC01000001">
    <property type="protein sequence ID" value="MBE6269538.1"/>
    <property type="molecule type" value="Genomic_DNA"/>
</dbReference>
<comment type="caution">
    <text evidence="1">The sequence shown here is derived from an EMBL/GenBank/DDBJ whole genome shotgun (WGS) entry which is preliminary data.</text>
</comment>
<evidence type="ECO:0000313" key="1">
    <source>
        <dbReference type="EMBL" id="MBE6269538.1"/>
    </source>
</evidence>
<dbReference type="AlphaFoldDB" id="A0A9D5S6A3"/>
<proteinExistence type="predicted"/>
<protein>
    <submittedName>
        <fullName evidence="1">Uncharacterized protein</fullName>
    </submittedName>
</protein>